<evidence type="ECO:0000256" key="3">
    <source>
        <dbReference type="ARBA" id="ARBA00023274"/>
    </source>
</evidence>
<dbReference type="GO" id="GO:1990904">
    <property type="term" value="C:ribonucleoprotein complex"/>
    <property type="evidence" value="ECO:0007669"/>
    <property type="project" value="UniProtKB-KW"/>
</dbReference>
<reference evidence="4" key="2">
    <citation type="journal article" date="2016" name="Open Biol.">
        <title>Moramonas marocensis gen. nov., sp. nov.: a jakobid flagellate isolated from desert soil with a bacteria-like, but bloated mitochondrial genome.</title>
        <authorList>
            <person name="Strassert J.F."/>
            <person name="Tikhonenkov D.V."/>
            <person name="Pombert J.F."/>
            <person name="Kolisko M."/>
            <person name="Tai V."/>
            <person name="Mylnikov A.P."/>
            <person name="Keeling P.J."/>
        </authorList>
    </citation>
    <scope>NUCLEOTIDE SEQUENCE</scope>
</reference>
<protein>
    <submittedName>
        <fullName evidence="4">Ribosomal protein L19</fullName>
    </submittedName>
</protein>
<keyword evidence="4" id="KW-0496">Mitochondrion</keyword>
<dbReference type="EMBL" id="KU057178">
    <property type="protein sequence ID" value="AML60650.1"/>
    <property type="molecule type" value="Genomic_DNA"/>
</dbReference>
<accession>A0A140F2L6</accession>
<name>A0A140F2L6_9EUKA</name>
<dbReference type="Gene3D" id="2.30.30.790">
    <property type="match status" value="1"/>
</dbReference>
<comment type="similarity">
    <text evidence="1">Belongs to the bacterial ribosomal protein bL19 family.</text>
</comment>
<proteinExistence type="inferred from homology"/>
<keyword evidence="3" id="KW-0687">Ribonucleoprotein</keyword>
<dbReference type="AlphaFoldDB" id="A0A140F2L6"/>
<dbReference type="InterPro" id="IPR001857">
    <property type="entry name" value="Ribosomal_bL19"/>
</dbReference>
<reference evidence="4" key="1">
    <citation type="submission" date="2015-11" db="EMBL/GenBank/DDBJ databases">
        <authorList>
            <person name="Zhang Y."/>
            <person name="Guo Z."/>
        </authorList>
    </citation>
    <scope>NUCLEOTIDE SEQUENCE</scope>
</reference>
<evidence type="ECO:0000256" key="1">
    <source>
        <dbReference type="ARBA" id="ARBA00005781"/>
    </source>
</evidence>
<dbReference type="GO" id="GO:0005840">
    <property type="term" value="C:ribosome"/>
    <property type="evidence" value="ECO:0007669"/>
    <property type="project" value="UniProtKB-KW"/>
</dbReference>
<keyword evidence="2 4" id="KW-0689">Ribosomal protein</keyword>
<dbReference type="SUPFAM" id="SSF50104">
    <property type="entry name" value="Translation proteins SH3-like domain"/>
    <property type="match status" value="1"/>
</dbReference>
<evidence type="ECO:0000256" key="2">
    <source>
        <dbReference type="ARBA" id="ARBA00022980"/>
    </source>
</evidence>
<organism evidence="4">
    <name type="scientific">Moramonas marocensis</name>
    <dbReference type="NCBI Taxonomy" id="1805496"/>
    <lineage>
        <taxon>Eukaryota</taxon>
        <taxon>Discoba</taxon>
        <taxon>Jakobida</taxon>
        <taxon>Histionina</taxon>
        <taxon>Moramonas</taxon>
    </lineage>
</organism>
<sequence length="111" mass="12760">MAKLNTPLILQLRHEVVKKRFLSQTANKAHLISQIQNMKTGDQVTIRINHILEKKKQVFKGICHRIIYKPNSTHSPYLSLRMHQIVGGEKVEHLFPLLSPTIDSISIESKN</sequence>
<dbReference type="InterPro" id="IPR008991">
    <property type="entry name" value="Translation_prot_SH3-like_sf"/>
</dbReference>
<dbReference type="InterPro" id="IPR038657">
    <property type="entry name" value="Ribosomal_bL19_sf"/>
</dbReference>
<gene>
    <name evidence="4" type="ORF">Mmmito_0092</name>
</gene>
<dbReference type="Pfam" id="PF01245">
    <property type="entry name" value="Ribosomal_L19"/>
    <property type="match status" value="1"/>
</dbReference>
<dbReference type="GO" id="GO:0003735">
    <property type="term" value="F:structural constituent of ribosome"/>
    <property type="evidence" value="ECO:0007669"/>
    <property type="project" value="InterPro"/>
</dbReference>
<geneLocation type="mitochondrion" evidence="4"/>
<dbReference type="GO" id="GO:0006412">
    <property type="term" value="P:translation"/>
    <property type="evidence" value="ECO:0007669"/>
    <property type="project" value="InterPro"/>
</dbReference>
<evidence type="ECO:0000313" key="4">
    <source>
        <dbReference type="EMBL" id="AML60650.1"/>
    </source>
</evidence>